<protein>
    <submittedName>
        <fullName evidence="2">Uncharacterized protein</fullName>
    </submittedName>
</protein>
<evidence type="ECO:0000256" key="1">
    <source>
        <dbReference type="SAM" id="MobiDB-lite"/>
    </source>
</evidence>
<name>A0A6C0JIU6_9ZZZZ</name>
<accession>A0A6C0JIU6</accession>
<dbReference type="AlphaFoldDB" id="A0A6C0JIU6"/>
<reference evidence="2" key="1">
    <citation type="journal article" date="2020" name="Nature">
        <title>Giant virus diversity and host interactions through global metagenomics.</title>
        <authorList>
            <person name="Schulz F."/>
            <person name="Roux S."/>
            <person name="Paez-Espino D."/>
            <person name="Jungbluth S."/>
            <person name="Walsh D.A."/>
            <person name="Denef V.J."/>
            <person name="McMahon K.D."/>
            <person name="Konstantinidis K.T."/>
            <person name="Eloe-Fadrosh E.A."/>
            <person name="Kyrpides N.C."/>
            <person name="Woyke T."/>
        </authorList>
    </citation>
    <scope>NUCLEOTIDE SEQUENCE</scope>
    <source>
        <strain evidence="2">GVMAG-M-3300027736-24</strain>
    </source>
</reference>
<organism evidence="2">
    <name type="scientific">viral metagenome</name>
    <dbReference type="NCBI Taxonomy" id="1070528"/>
    <lineage>
        <taxon>unclassified sequences</taxon>
        <taxon>metagenomes</taxon>
        <taxon>organismal metagenomes</taxon>
    </lineage>
</organism>
<dbReference type="EMBL" id="MN740417">
    <property type="protein sequence ID" value="QHU05602.1"/>
    <property type="molecule type" value="Genomic_DNA"/>
</dbReference>
<evidence type="ECO:0000313" key="2">
    <source>
        <dbReference type="EMBL" id="QHU05602.1"/>
    </source>
</evidence>
<feature type="region of interest" description="Disordered" evidence="1">
    <location>
        <begin position="39"/>
        <end position="60"/>
    </location>
</feature>
<proteinExistence type="predicted"/>
<sequence>MNPTTQPIMTMNVSTMNTCTKPKIKNSYKNMMADFMKPLPKEDKPNIHLGGGTFSKLDKI</sequence>